<dbReference type="Proteomes" id="UP000822688">
    <property type="component" value="Chromosome 9"/>
</dbReference>
<comment type="caution">
    <text evidence="1">The sequence shown here is derived from an EMBL/GenBank/DDBJ whole genome shotgun (WGS) entry which is preliminary data.</text>
</comment>
<sequence>MTINTSSRLKVNASLFNYSKAMDCHVWIPISKSKSSCSDPIFVEDQAVFIEACQSVMPTPEFLLLKKNQLASTLPVRGRSASARSVKVGVLFQFLWMFHHVLVV</sequence>
<evidence type="ECO:0000313" key="2">
    <source>
        <dbReference type="Proteomes" id="UP000822688"/>
    </source>
</evidence>
<organism evidence="1 2">
    <name type="scientific">Ceratodon purpureus</name>
    <name type="common">Fire moss</name>
    <name type="synonym">Dicranum purpureum</name>
    <dbReference type="NCBI Taxonomy" id="3225"/>
    <lineage>
        <taxon>Eukaryota</taxon>
        <taxon>Viridiplantae</taxon>
        <taxon>Streptophyta</taxon>
        <taxon>Embryophyta</taxon>
        <taxon>Bryophyta</taxon>
        <taxon>Bryophytina</taxon>
        <taxon>Bryopsida</taxon>
        <taxon>Dicranidae</taxon>
        <taxon>Pseudoditrichales</taxon>
        <taxon>Ditrichaceae</taxon>
        <taxon>Ceratodon</taxon>
    </lineage>
</organism>
<dbReference type="AlphaFoldDB" id="A0A8T0GVB7"/>
<keyword evidence="2" id="KW-1185">Reference proteome</keyword>
<proteinExistence type="predicted"/>
<name>A0A8T0GVB7_CERPU</name>
<gene>
    <name evidence="1" type="ORF">KC19_9G134200</name>
</gene>
<reference evidence="1" key="1">
    <citation type="submission" date="2020-06" db="EMBL/GenBank/DDBJ databases">
        <title>WGS assembly of Ceratodon purpureus strain R40.</title>
        <authorList>
            <person name="Carey S.B."/>
            <person name="Jenkins J."/>
            <person name="Shu S."/>
            <person name="Lovell J.T."/>
            <person name="Sreedasyam A."/>
            <person name="Maumus F."/>
            <person name="Tiley G.P."/>
            <person name="Fernandez-Pozo N."/>
            <person name="Barry K."/>
            <person name="Chen C."/>
            <person name="Wang M."/>
            <person name="Lipzen A."/>
            <person name="Daum C."/>
            <person name="Saski C.A."/>
            <person name="Payton A.C."/>
            <person name="Mcbreen J.C."/>
            <person name="Conrad R.E."/>
            <person name="Kollar L.M."/>
            <person name="Olsson S."/>
            <person name="Huttunen S."/>
            <person name="Landis J.B."/>
            <person name="Wickett N.J."/>
            <person name="Johnson M.G."/>
            <person name="Rensing S.A."/>
            <person name="Grimwood J."/>
            <person name="Schmutz J."/>
            <person name="Mcdaniel S.F."/>
        </authorList>
    </citation>
    <scope>NUCLEOTIDE SEQUENCE</scope>
    <source>
        <strain evidence="1">R40</strain>
    </source>
</reference>
<dbReference type="EMBL" id="CM026430">
    <property type="protein sequence ID" value="KAG0562289.1"/>
    <property type="molecule type" value="Genomic_DNA"/>
</dbReference>
<evidence type="ECO:0000313" key="1">
    <source>
        <dbReference type="EMBL" id="KAG0562289.1"/>
    </source>
</evidence>
<protein>
    <submittedName>
        <fullName evidence="1">Uncharacterized protein</fullName>
    </submittedName>
</protein>
<accession>A0A8T0GVB7</accession>